<dbReference type="InterPro" id="IPR050266">
    <property type="entry name" value="AB_hydrolase_sf"/>
</dbReference>
<dbReference type="SUPFAM" id="SSF53474">
    <property type="entry name" value="alpha/beta-Hydrolases"/>
    <property type="match status" value="1"/>
</dbReference>
<gene>
    <name evidence="2" type="ORF">GCM10010909_30920</name>
</gene>
<comment type="caution">
    <text evidence="2">The sequence shown here is derived from an EMBL/GenBank/DDBJ whole genome shotgun (WGS) entry which is preliminary data.</text>
</comment>
<dbReference type="PANTHER" id="PTHR43798">
    <property type="entry name" value="MONOACYLGLYCEROL LIPASE"/>
    <property type="match status" value="1"/>
</dbReference>
<accession>A0ABQ6A932</accession>
<reference evidence="3" key="1">
    <citation type="journal article" date="2019" name="Int. J. Syst. Evol. Microbiol.">
        <title>The Global Catalogue of Microorganisms (GCM) 10K type strain sequencing project: providing services to taxonomists for standard genome sequencing and annotation.</title>
        <authorList>
            <consortium name="The Broad Institute Genomics Platform"/>
            <consortium name="The Broad Institute Genome Sequencing Center for Infectious Disease"/>
            <person name="Wu L."/>
            <person name="Ma J."/>
        </authorList>
    </citation>
    <scope>NUCLEOTIDE SEQUENCE [LARGE SCALE GENOMIC DNA]</scope>
    <source>
        <strain evidence="3">NBRC 112502</strain>
    </source>
</reference>
<organism evidence="2 3">
    <name type="scientific">Acidocella aquatica</name>
    <dbReference type="NCBI Taxonomy" id="1922313"/>
    <lineage>
        <taxon>Bacteria</taxon>
        <taxon>Pseudomonadati</taxon>
        <taxon>Pseudomonadota</taxon>
        <taxon>Alphaproteobacteria</taxon>
        <taxon>Acetobacterales</taxon>
        <taxon>Acidocellaceae</taxon>
        <taxon>Acidocella</taxon>
    </lineage>
</organism>
<keyword evidence="3" id="KW-1185">Reference proteome</keyword>
<dbReference type="Proteomes" id="UP001156641">
    <property type="component" value="Unassembled WGS sequence"/>
</dbReference>
<dbReference type="Gene3D" id="3.40.50.1820">
    <property type="entry name" value="alpha/beta hydrolase"/>
    <property type="match status" value="1"/>
</dbReference>
<dbReference type="RefSeq" id="WP_284259260.1">
    <property type="nucleotide sequence ID" value="NZ_BSOS01000089.1"/>
</dbReference>
<evidence type="ECO:0000259" key="1">
    <source>
        <dbReference type="Pfam" id="PF12697"/>
    </source>
</evidence>
<proteinExistence type="predicted"/>
<dbReference type="InterPro" id="IPR000073">
    <property type="entry name" value="AB_hydrolase_1"/>
</dbReference>
<dbReference type="InterPro" id="IPR029058">
    <property type="entry name" value="AB_hydrolase_fold"/>
</dbReference>
<dbReference type="PANTHER" id="PTHR43798:SF5">
    <property type="entry name" value="MONOACYLGLYCEROL LIPASE ABHD6"/>
    <property type="match status" value="1"/>
</dbReference>
<evidence type="ECO:0000313" key="3">
    <source>
        <dbReference type="Proteomes" id="UP001156641"/>
    </source>
</evidence>
<evidence type="ECO:0000313" key="2">
    <source>
        <dbReference type="EMBL" id="GLR68411.1"/>
    </source>
</evidence>
<protein>
    <recommendedName>
        <fullName evidence="1">AB hydrolase-1 domain-containing protein</fullName>
    </recommendedName>
</protein>
<dbReference type="Pfam" id="PF12697">
    <property type="entry name" value="Abhydrolase_6"/>
    <property type="match status" value="1"/>
</dbReference>
<feature type="domain" description="AB hydrolase-1" evidence="1">
    <location>
        <begin position="40"/>
        <end position="279"/>
    </location>
</feature>
<dbReference type="EMBL" id="BSOS01000089">
    <property type="protein sequence ID" value="GLR68411.1"/>
    <property type="molecule type" value="Genomic_DNA"/>
</dbReference>
<name>A0ABQ6A932_9PROT</name>
<sequence length="299" mass="32118">MKTIELRIDVSTAAGIADAQLAASLHMPDALPDGHALELLVCLHGGGYRRRYWHANYPGFAGYSFAEHLTAKGRAVLAVDLLGMGESTSPEPETLLSRLKISAANDQATRYAVAGLTDRTFARAGKVTVTGVGHSIGGMMVITQQASHKSFDRLVVLGWSNEPMVLVDADPATMAAAIQPGYLASPRLVMRALFYAPDVPLALIEADEADGSLTPACLGRDALQPGIVHQAAAEITCPVFVMHGAIDTSPHPHAEVGYFRASPDVTLMVLPETAHCHNFATLRHRLWDRLDIWISSLPR</sequence>